<keyword evidence="4 7" id="KW-0812">Transmembrane</keyword>
<feature type="transmembrane region" description="Helical" evidence="7">
    <location>
        <begin position="124"/>
        <end position="141"/>
    </location>
</feature>
<dbReference type="InterPro" id="IPR024962">
    <property type="entry name" value="YukD-like"/>
</dbReference>
<evidence type="ECO:0000256" key="6">
    <source>
        <dbReference type="ARBA" id="ARBA00023136"/>
    </source>
</evidence>
<comment type="caution">
    <text evidence="9">The sequence shown here is derived from an EMBL/GenBank/DDBJ whole genome shotgun (WGS) entry which is preliminary data.</text>
</comment>
<evidence type="ECO:0000256" key="5">
    <source>
        <dbReference type="ARBA" id="ARBA00022989"/>
    </source>
</evidence>
<dbReference type="Pfam" id="PF08817">
    <property type="entry name" value="YukD"/>
    <property type="match status" value="1"/>
</dbReference>
<feature type="transmembrane region" description="Helical" evidence="7">
    <location>
        <begin position="237"/>
        <end position="257"/>
    </location>
</feature>
<feature type="transmembrane region" description="Helical" evidence="7">
    <location>
        <begin position="147"/>
        <end position="168"/>
    </location>
</feature>
<dbReference type="NCBIfam" id="TIGR03920">
    <property type="entry name" value="T7SS_EccD"/>
    <property type="match status" value="1"/>
</dbReference>
<dbReference type="Gene3D" id="3.10.20.90">
    <property type="entry name" value="Phosphatidylinositol 3-kinase Catalytic Subunit, Chain A, domain 1"/>
    <property type="match status" value="1"/>
</dbReference>
<keyword evidence="10" id="KW-1185">Reference proteome</keyword>
<sequence>MTAAMSGEICRITVTGPDRQVDLAVPVGIPVADLLPQLLQLTSSGPGFERDLPEGPWVLQRLGAVPFELSGTPESLDWIEGEQLYLRRAEDPLPELDFDDLAEGVATMVNRRTDRWQAEHRRPLFLVLSAIVMLVVARAVVAHGPLLPQIVSGAVLSLALLAAALVSARRLTDGNFALLFGCGAVFFAAIAASSAVDDQLDGVAWTGPAVLAGAVAATAVSALLLVFQRTVTPHMPFAPMLFVGLTALTVVLTILLGDAAGASAATTSAAASAVLFAVIVLAPRFAVKLSRLRGPQLPKTGEDMAYDIEPDDSSLVKERADNAETYLTVAIVVAAVLLPVLFHFVNQVSGWSGWTLVLLVSSAVLLRSRTFFGLWQRLALVAAGVAGYVLVLLRLADSMPSGGRFTLIGVLLVLLIPLVLAALRPWPQRMLPFWEYSATFFDVASGVAILPILAQTLGLYAWARGLFG</sequence>
<keyword evidence="6 7" id="KW-0472">Membrane</keyword>
<dbReference type="InterPro" id="IPR044049">
    <property type="entry name" value="EccD_transm"/>
</dbReference>
<evidence type="ECO:0000256" key="2">
    <source>
        <dbReference type="ARBA" id="ARBA00006162"/>
    </source>
</evidence>
<keyword evidence="3" id="KW-1003">Cell membrane</keyword>
<dbReference type="GO" id="GO:0005886">
    <property type="term" value="C:plasma membrane"/>
    <property type="evidence" value="ECO:0007669"/>
    <property type="project" value="UniProtKB-SubCell"/>
</dbReference>
<organism evidence="9 10">
    <name type="scientific">Actinoplanes awajinensis subsp. mycoplanecinus</name>
    <dbReference type="NCBI Taxonomy" id="135947"/>
    <lineage>
        <taxon>Bacteria</taxon>
        <taxon>Bacillati</taxon>
        <taxon>Actinomycetota</taxon>
        <taxon>Actinomycetes</taxon>
        <taxon>Micromonosporales</taxon>
        <taxon>Micromonosporaceae</taxon>
        <taxon>Actinoplanes</taxon>
    </lineage>
</organism>
<evidence type="ECO:0000259" key="8">
    <source>
        <dbReference type="Pfam" id="PF19053"/>
    </source>
</evidence>
<evidence type="ECO:0000256" key="4">
    <source>
        <dbReference type="ARBA" id="ARBA00022692"/>
    </source>
</evidence>
<keyword evidence="5 7" id="KW-1133">Transmembrane helix</keyword>
<protein>
    <submittedName>
        <fullName evidence="9">Type VII secretion integral membrane protein EccD</fullName>
    </submittedName>
</protein>
<evidence type="ECO:0000256" key="3">
    <source>
        <dbReference type="ARBA" id="ARBA00022475"/>
    </source>
</evidence>
<evidence type="ECO:0000256" key="1">
    <source>
        <dbReference type="ARBA" id="ARBA00004651"/>
    </source>
</evidence>
<feature type="transmembrane region" description="Helical" evidence="7">
    <location>
        <begin position="348"/>
        <end position="366"/>
    </location>
</feature>
<comment type="subcellular location">
    <subcellularLocation>
        <location evidence="1">Cell membrane</location>
        <topology evidence="1">Multi-pass membrane protein</topology>
    </subcellularLocation>
</comment>
<feature type="transmembrane region" description="Helical" evidence="7">
    <location>
        <begin position="175"/>
        <end position="196"/>
    </location>
</feature>
<feature type="transmembrane region" description="Helical" evidence="7">
    <location>
        <begin position="269"/>
        <end position="287"/>
    </location>
</feature>
<feature type="transmembrane region" description="Helical" evidence="7">
    <location>
        <begin position="443"/>
        <end position="463"/>
    </location>
</feature>
<feature type="transmembrane region" description="Helical" evidence="7">
    <location>
        <begin position="402"/>
        <end position="423"/>
    </location>
</feature>
<dbReference type="InterPro" id="IPR006707">
    <property type="entry name" value="T7SS_EccD"/>
</dbReference>
<feature type="transmembrane region" description="Helical" evidence="7">
    <location>
        <begin position="378"/>
        <end position="396"/>
    </location>
</feature>
<proteinExistence type="inferred from homology"/>
<dbReference type="OrthoDB" id="4775372at2"/>
<dbReference type="Pfam" id="PF19053">
    <property type="entry name" value="EccD"/>
    <property type="match status" value="1"/>
</dbReference>
<dbReference type="EMBL" id="LLZH01000339">
    <property type="protein sequence ID" value="KUL22658.1"/>
    <property type="molecule type" value="Genomic_DNA"/>
</dbReference>
<gene>
    <name evidence="9" type="ORF">ADL15_47745</name>
</gene>
<dbReference type="PIRSF" id="PIRSF017804">
    <property type="entry name" value="Secretion_EccD1"/>
    <property type="match status" value="1"/>
</dbReference>
<dbReference type="RefSeq" id="WP_067707122.1">
    <property type="nucleotide sequence ID" value="NZ_LLZH01000339.1"/>
</dbReference>
<reference evidence="9 10" key="1">
    <citation type="submission" date="2015-10" db="EMBL/GenBank/DDBJ databases">
        <authorList>
            <person name="Gilbert D.G."/>
        </authorList>
    </citation>
    <scope>NUCLEOTIDE SEQUENCE [LARGE SCALE GENOMIC DNA]</scope>
    <source>
        <strain evidence="9 10">NRRL B-16712</strain>
    </source>
</reference>
<name>A0A101J9H0_9ACTN</name>
<evidence type="ECO:0000256" key="7">
    <source>
        <dbReference type="SAM" id="Phobius"/>
    </source>
</evidence>
<feature type="transmembrane region" description="Helical" evidence="7">
    <location>
        <begin position="202"/>
        <end position="225"/>
    </location>
</feature>
<evidence type="ECO:0000313" key="10">
    <source>
        <dbReference type="Proteomes" id="UP000053244"/>
    </source>
</evidence>
<accession>A0A101J9H0</accession>
<feature type="domain" description="EccD-like transmembrane" evidence="8">
    <location>
        <begin position="122"/>
        <end position="466"/>
    </location>
</feature>
<comment type="similarity">
    <text evidence="2">Belongs to the EccD/Snm4 family.</text>
</comment>
<dbReference type="AlphaFoldDB" id="A0A101J9H0"/>
<dbReference type="Proteomes" id="UP000053244">
    <property type="component" value="Unassembled WGS sequence"/>
</dbReference>
<evidence type="ECO:0000313" key="9">
    <source>
        <dbReference type="EMBL" id="KUL22658.1"/>
    </source>
</evidence>
<feature type="transmembrane region" description="Helical" evidence="7">
    <location>
        <begin position="325"/>
        <end position="342"/>
    </location>
</feature>